<feature type="domain" description="Thiamine pyrophosphate enzyme central" evidence="4">
    <location>
        <begin position="143"/>
        <end position="277"/>
    </location>
</feature>
<dbReference type="InterPro" id="IPR045229">
    <property type="entry name" value="TPP_enz"/>
</dbReference>
<dbReference type="CDD" id="cd07035">
    <property type="entry name" value="TPP_PYR_POX_like"/>
    <property type="match status" value="1"/>
</dbReference>
<dbReference type="Pfam" id="PF02776">
    <property type="entry name" value="TPP_enzyme_N"/>
    <property type="match status" value="1"/>
</dbReference>
<evidence type="ECO:0000259" key="4">
    <source>
        <dbReference type="Pfam" id="PF00205"/>
    </source>
</evidence>
<dbReference type="GO" id="GO:0000287">
    <property type="term" value="F:magnesium ion binding"/>
    <property type="evidence" value="ECO:0007669"/>
    <property type="project" value="InterPro"/>
</dbReference>
<dbReference type="CDD" id="cd00568">
    <property type="entry name" value="TPP_enzymes"/>
    <property type="match status" value="1"/>
</dbReference>
<comment type="similarity">
    <text evidence="1 3">Belongs to the TPP enzyme family.</text>
</comment>
<dbReference type="GO" id="GO:0030976">
    <property type="term" value="F:thiamine pyrophosphate binding"/>
    <property type="evidence" value="ECO:0007669"/>
    <property type="project" value="InterPro"/>
</dbReference>
<dbReference type="GO" id="GO:0005948">
    <property type="term" value="C:acetolactate synthase complex"/>
    <property type="evidence" value="ECO:0007669"/>
    <property type="project" value="TreeGrafter"/>
</dbReference>
<dbReference type="InterPro" id="IPR012000">
    <property type="entry name" value="Thiamin_PyroP_enz_cen_dom"/>
</dbReference>
<dbReference type="STRING" id="1294263.JCM21531_1624"/>
<evidence type="ECO:0000313" key="8">
    <source>
        <dbReference type="Proteomes" id="UP000019109"/>
    </source>
</evidence>
<reference evidence="7" key="1">
    <citation type="journal article" date="2014" name="Genome Announc.">
        <title>Draft Genome Sequence of Clostridium straminisolvens Strain JCM 21531T, Isolated from a Cellulose-Degrading Bacterial Community.</title>
        <authorList>
            <person name="Yuki M."/>
            <person name="Oshima K."/>
            <person name="Suda W."/>
            <person name="Sakamoto M."/>
            <person name="Kitamura K."/>
            <person name="Iida T."/>
            <person name="Hattori M."/>
            <person name="Ohkuma M."/>
        </authorList>
    </citation>
    <scope>NUCLEOTIDE SEQUENCE [LARGE SCALE GENOMIC DNA]</scope>
    <source>
        <strain evidence="7">JCM 21531</strain>
    </source>
</reference>
<keyword evidence="8" id="KW-1185">Reference proteome</keyword>
<evidence type="ECO:0000256" key="1">
    <source>
        <dbReference type="ARBA" id="ARBA00007812"/>
    </source>
</evidence>
<sequence length="532" mass="59184">MADGFAKASEKVGCIITTTGIGATNALSGVINSFSDSQPVLIITGQVPVENFGKGAMQESVGINRTADLEGLFSKITKYSKIIKTVDELLPALYEAEFNLLEKRKGPVHLCIPVDILQSEIEFSGFKPSKNFENPVIDNTELNALTQLLSESRKPLLLLGAGAKYRCNEKIVSDLAQYGLPVATSLRGKGLLDERNPMSLGCIGLYGHSHANYYLGMHADLIIAVGISMSEFSTQCWDRPFKKAKLIHVDIDPEQIGKVYNPTLGINMDSHEFLKYLSKLDLLQTKTWDEARDAVTASKEKFIRKYENIQYDCNTEGKINPVQAIRSVFKLMPEDKTVWVCDSVVWTETNILLNGADKHIEALNQASIGYAPAASIGVKLARNSCYVVAVFGDGGFRQTGFELATAYNYDVPVLWLNLNNEKYGSIYNAQKKYYNGNIVGTTYKAIDHVGLCKALGVDAVKVTNVYELELAVQSFIERERPLLLDIQIDETLPEMKARQLIRYQQWKFSDSAKSKDVKEQQLALKAILDNRY</sequence>
<dbReference type="SUPFAM" id="SSF52467">
    <property type="entry name" value="DHS-like NAD/FAD-binding domain"/>
    <property type="match status" value="1"/>
</dbReference>
<dbReference type="AlphaFoldDB" id="W4V4V6"/>
<comment type="caution">
    <text evidence="7">The sequence shown here is derived from an EMBL/GenBank/DDBJ whole genome shotgun (WGS) entry which is preliminary data.</text>
</comment>
<dbReference type="InterPro" id="IPR012001">
    <property type="entry name" value="Thiamin_PyroP_enz_TPP-bd_dom"/>
</dbReference>
<evidence type="ECO:0000256" key="2">
    <source>
        <dbReference type="ARBA" id="ARBA00023052"/>
    </source>
</evidence>
<organism evidence="7 8">
    <name type="scientific">Acetivibrio straminisolvens JCM 21531</name>
    <dbReference type="NCBI Taxonomy" id="1294263"/>
    <lineage>
        <taxon>Bacteria</taxon>
        <taxon>Bacillati</taxon>
        <taxon>Bacillota</taxon>
        <taxon>Clostridia</taxon>
        <taxon>Eubacteriales</taxon>
        <taxon>Oscillospiraceae</taxon>
        <taxon>Acetivibrio</taxon>
    </lineage>
</organism>
<dbReference type="Proteomes" id="UP000019109">
    <property type="component" value="Unassembled WGS sequence"/>
</dbReference>
<dbReference type="GO" id="GO:0009099">
    <property type="term" value="P:L-valine biosynthetic process"/>
    <property type="evidence" value="ECO:0007669"/>
    <property type="project" value="TreeGrafter"/>
</dbReference>
<evidence type="ECO:0000256" key="3">
    <source>
        <dbReference type="RuleBase" id="RU362132"/>
    </source>
</evidence>
<dbReference type="PANTHER" id="PTHR18968">
    <property type="entry name" value="THIAMINE PYROPHOSPHATE ENZYMES"/>
    <property type="match status" value="1"/>
</dbReference>
<dbReference type="Pfam" id="PF00205">
    <property type="entry name" value="TPP_enzyme_M"/>
    <property type="match status" value="1"/>
</dbReference>
<dbReference type="InterPro" id="IPR029061">
    <property type="entry name" value="THDP-binding"/>
</dbReference>
<dbReference type="Pfam" id="PF02775">
    <property type="entry name" value="TPP_enzyme_C"/>
    <property type="match status" value="1"/>
</dbReference>
<evidence type="ECO:0000259" key="5">
    <source>
        <dbReference type="Pfam" id="PF02775"/>
    </source>
</evidence>
<dbReference type="Gene3D" id="3.40.50.970">
    <property type="match status" value="2"/>
</dbReference>
<dbReference type="EMBL" id="BAVR01000015">
    <property type="protein sequence ID" value="GAE88197.1"/>
    <property type="molecule type" value="Genomic_DNA"/>
</dbReference>
<dbReference type="GO" id="GO:0009097">
    <property type="term" value="P:isoleucine biosynthetic process"/>
    <property type="evidence" value="ECO:0007669"/>
    <property type="project" value="TreeGrafter"/>
</dbReference>
<proteinExistence type="inferred from homology"/>
<accession>W4V4V6</accession>
<dbReference type="InterPro" id="IPR029035">
    <property type="entry name" value="DHS-like_NAD/FAD-binding_dom"/>
</dbReference>
<evidence type="ECO:0000259" key="6">
    <source>
        <dbReference type="Pfam" id="PF02776"/>
    </source>
</evidence>
<dbReference type="PANTHER" id="PTHR18968:SF13">
    <property type="entry name" value="ACETOLACTATE SYNTHASE CATALYTIC SUBUNIT, MITOCHONDRIAL"/>
    <property type="match status" value="1"/>
</dbReference>
<feature type="domain" description="Thiamine pyrophosphate enzyme N-terminal TPP-binding" evidence="6">
    <location>
        <begin position="1"/>
        <end position="60"/>
    </location>
</feature>
<feature type="domain" description="Thiamine pyrophosphate enzyme TPP-binding" evidence="5">
    <location>
        <begin position="345"/>
        <end position="486"/>
    </location>
</feature>
<name>W4V4V6_9FIRM</name>
<dbReference type="GO" id="GO:0003984">
    <property type="term" value="F:acetolactate synthase activity"/>
    <property type="evidence" value="ECO:0007669"/>
    <property type="project" value="TreeGrafter"/>
</dbReference>
<dbReference type="GO" id="GO:0050660">
    <property type="term" value="F:flavin adenine dinucleotide binding"/>
    <property type="evidence" value="ECO:0007669"/>
    <property type="project" value="TreeGrafter"/>
</dbReference>
<protein>
    <submittedName>
        <fullName evidence="7">Acetolactate synthase large subunit</fullName>
    </submittedName>
</protein>
<dbReference type="SUPFAM" id="SSF52518">
    <property type="entry name" value="Thiamin diphosphate-binding fold (THDP-binding)"/>
    <property type="match status" value="2"/>
</dbReference>
<dbReference type="Gene3D" id="3.40.50.1220">
    <property type="entry name" value="TPP-binding domain"/>
    <property type="match status" value="1"/>
</dbReference>
<gene>
    <name evidence="7" type="ORF">JCM21531_1624</name>
</gene>
<keyword evidence="2 3" id="KW-0786">Thiamine pyrophosphate</keyword>
<dbReference type="InterPro" id="IPR011766">
    <property type="entry name" value="TPP_enzyme_TPP-bd"/>
</dbReference>
<evidence type="ECO:0000313" key="7">
    <source>
        <dbReference type="EMBL" id="GAE88197.1"/>
    </source>
</evidence>